<dbReference type="PANTHER" id="PTHR41814">
    <property type="entry name" value="EXPRESSED PROTEIN"/>
    <property type="match status" value="1"/>
</dbReference>
<evidence type="ECO:0000256" key="1">
    <source>
        <dbReference type="SAM" id="SignalP"/>
    </source>
</evidence>
<evidence type="ECO:0000313" key="3">
    <source>
        <dbReference type="Proteomes" id="UP001050691"/>
    </source>
</evidence>
<dbReference type="PANTHER" id="PTHR41814:SF1">
    <property type="entry name" value="CELLULASE"/>
    <property type="match status" value="1"/>
</dbReference>
<dbReference type="GO" id="GO:0003824">
    <property type="term" value="F:catalytic activity"/>
    <property type="evidence" value="ECO:0007669"/>
    <property type="project" value="UniProtKB-ARBA"/>
</dbReference>
<dbReference type="InterPro" id="IPR008928">
    <property type="entry name" value="6-hairpin_glycosidase_sf"/>
</dbReference>
<proteinExistence type="predicted"/>
<reference evidence="2" key="1">
    <citation type="submission" date="2021-10" db="EMBL/GenBank/DDBJ databases">
        <title>De novo Genome Assembly of Clathrus columnatus (Basidiomycota, Fungi) Using Illumina and Nanopore Sequence Data.</title>
        <authorList>
            <person name="Ogiso-Tanaka E."/>
            <person name="Itagaki H."/>
            <person name="Hosoya T."/>
            <person name="Hosaka K."/>
        </authorList>
    </citation>
    <scope>NUCLEOTIDE SEQUENCE</scope>
    <source>
        <strain evidence="2">MO-923</strain>
    </source>
</reference>
<keyword evidence="1" id="KW-0732">Signal</keyword>
<dbReference type="GO" id="GO:0005975">
    <property type="term" value="P:carbohydrate metabolic process"/>
    <property type="evidence" value="ECO:0007669"/>
    <property type="project" value="InterPro"/>
</dbReference>
<dbReference type="Gene3D" id="1.50.10.10">
    <property type="match status" value="1"/>
</dbReference>
<dbReference type="EMBL" id="BPWL01000011">
    <property type="protein sequence ID" value="GJJ15870.1"/>
    <property type="molecule type" value="Genomic_DNA"/>
</dbReference>
<dbReference type="Proteomes" id="UP001050691">
    <property type="component" value="Unassembled WGS sequence"/>
</dbReference>
<protein>
    <recommendedName>
        <fullName evidence="4">Six-hairpin glycosidase</fullName>
    </recommendedName>
</protein>
<dbReference type="InterPro" id="IPR012341">
    <property type="entry name" value="6hp_glycosidase-like_sf"/>
</dbReference>
<gene>
    <name evidence="2" type="ORF">Clacol_010148</name>
</gene>
<dbReference type="AlphaFoldDB" id="A0AAV5AN48"/>
<keyword evidence="3" id="KW-1185">Reference proteome</keyword>
<evidence type="ECO:0000313" key="2">
    <source>
        <dbReference type="EMBL" id="GJJ15870.1"/>
    </source>
</evidence>
<name>A0AAV5AN48_9AGAM</name>
<evidence type="ECO:0008006" key="4">
    <source>
        <dbReference type="Google" id="ProtNLM"/>
    </source>
</evidence>
<feature type="chain" id="PRO_5043708350" description="Six-hairpin glycosidase" evidence="1">
    <location>
        <begin position="22"/>
        <end position="350"/>
    </location>
</feature>
<organism evidence="2 3">
    <name type="scientific">Clathrus columnatus</name>
    <dbReference type="NCBI Taxonomy" id="1419009"/>
    <lineage>
        <taxon>Eukaryota</taxon>
        <taxon>Fungi</taxon>
        <taxon>Dikarya</taxon>
        <taxon>Basidiomycota</taxon>
        <taxon>Agaricomycotina</taxon>
        <taxon>Agaricomycetes</taxon>
        <taxon>Phallomycetidae</taxon>
        <taxon>Phallales</taxon>
        <taxon>Clathraceae</taxon>
        <taxon>Clathrus</taxon>
    </lineage>
</organism>
<accession>A0AAV5AN48</accession>
<comment type="caution">
    <text evidence="2">The sequence shown here is derived from an EMBL/GenBank/DDBJ whole genome shotgun (WGS) entry which is preliminary data.</text>
</comment>
<sequence>MAFSWHIKLLSIFLLSYGTVAQTTEDDIKSAMLSSIRTSWEQGTASEAIIEKDNPQYSVFAPTPFKNQGFPADTLRLALSAAVRQTPDGRLSQQINDALDGAALDGASSGYAVLIGTINLILIGPIFLTRDVRADGVFVGFPFIAAYGAVASNLTVLNEAYIQCELYRNALIHSGPTGPLWAHIRNDNGTYADEGLWATGNGWAALGMLHVQQTIVKSSYASDFGPQVQNLTSWIKEILDGTFAAIGSDDLIPDYIQGGPTFGDASASSALASVAFRVAVLNPTVFGKNYTDTASKIYNAVLNGVSNLGVLSPVVDPLSWSQTGLLSTEAQAFGIMMIEAYNAWSNSKHH</sequence>
<feature type="signal peptide" evidence="1">
    <location>
        <begin position="1"/>
        <end position="21"/>
    </location>
</feature>
<dbReference type="SUPFAM" id="SSF48208">
    <property type="entry name" value="Six-hairpin glycosidases"/>
    <property type="match status" value="1"/>
</dbReference>